<gene>
    <name evidence="4" type="ORF">GCM10011340_20730</name>
</gene>
<keyword evidence="5" id="KW-1185">Reference proteome</keyword>
<evidence type="ECO:0000256" key="1">
    <source>
        <dbReference type="ARBA" id="ARBA00004370"/>
    </source>
</evidence>
<dbReference type="PROSITE" id="PS51779">
    <property type="entry name" value="POTRA"/>
    <property type="match status" value="1"/>
</dbReference>
<protein>
    <recommendedName>
        <fullName evidence="3">POTRA domain-containing protein</fullName>
    </recommendedName>
</protein>
<dbReference type="EMBL" id="BNAG01000003">
    <property type="protein sequence ID" value="GHE65465.1"/>
    <property type="molecule type" value="Genomic_DNA"/>
</dbReference>
<evidence type="ECO:0000256" key="2">
    <source>
        <dbReference type="ARBA" id="ARBA00023136"/>
    </source>
</evidence>
<keyword evidence="2" id="KW-0472">Membrane</keyword>
<reference evidence="5" key="1">
    <citation type="journal article" date="2019" name="Int. J. Syst. Evol. Microbiol.">
        <title>The Global Catalogue of Microorganisms (GCM) 10K type strain sequencing project: providing services to taxonomists for standard genome sequencing and annotation.</title>
        <authorList>
            <consortium name="The Broad Institute Genomics Platform"/>
            <consortium name="The Broad Institute Genome Sequencing Center for Infectious Disease"/>
            <person name="Wu L."/>
            <person name="Ma J."/>
        </authorList>
    </citation>
    <scope>NUCLEOTIDE SEQUENCE [LARGE SCALE GENOMIC DNA]</scope>
    <source>
        <strain evidence="5">CGMCC 1.15111</strain>
    </source>
</reference>
<evidence type="ECO:0000259" key="3">
    <source>
        <dbReference type="PROSITE" id="PS51779"/>
    </source>
</evidence>
<comment type="subcellular location">
    <subcellularLocation>
        <location evidence="1">Membrane</location>
    </subcellularLocation>
</comment>
<dbReference type="RefSeq" id="WP_189630189.1">
    <property type="nucleotide sequence ID" value="NZ_BNAG01000003.1"/>
</dbReference>
<organism evidence="4 5">
    <name type="scientific">Roseivirga thermotolerans</name>
    <dbReference type="NCBI Taxonomy" id="1758176"/>
    <lineage>
        <taxon>Bacteria</taxon>
        <taxon>Pseudomonadati</taxon>
        <taxon>Bacteroidota</taxon>
        <taxon>Cytophagia</taxon>
        <taxon>Cytophagales</taxon>
        <taxon>Roseivirgaceae</taxon>
        <taxon>Roseivirga</taxon>
    </lineage>
</organism>
<dbReference type="InterPro" id="IPR034746">
    <property type="entry name" value="POTRA"/>
</dbReference>
<evidence type="ECO:0000313" key="5">
    <source>
        <dbReference type="Proteomes" id="UP000658258"/>
    </source>
</evidence>
<dbReference type="Proteomes" id="UP000658258">
    <property type="component" value="Unassembled WGS sequence"/>
</dbReference>
<evidence type="ECO:0000313" key="4">
    <source>
        <dbReference type="EMBL" id="GHE65465.1"/>
    </source>
</evidence>
<comment type="caution">
    <text evidence="4">The sequence shown here is derived from an EMBL/GenBank/DDBJ whole genome shotgun (WGS) entry which is preliminary data.</text>
</comment>
<proteinExistence type="predicted"/>
<feature type="domain" description="POTRA" evidence="3">
    <location>
        <begin position="34"/>
        <end position="112"/>
    </location>
</feature>
<sequence length="255" mass="29349">MKTKENVLRVLGIIAGCALLVILASSVEKRDFGYRVEEINVEIENAFENFFVDESDVMELIMQNENDSILGDGFTPVSLKEVEERIESHSFVKEAEVYRDLKGHLVVKARQNKPVARLMGTQGKNAYIAETGELLPVSSKYTARVPVITGRYTEKLMAIKSVKEEEYAQKIYTLINFINNHKFWSMQIGQIDINSKGYVVMYPQVGDQRLEFGYAEDIEKKFKKLEIFFKQIMPTKGWNTYSKVNVEYKDQIICD</sequence>
<name>A0ABQ3I576_9BACT</name>
<accession>A0ABQ3I576</accession>